<dbReference type="EMBL" id="KZ308507">
    <property type="protein sequence ID" value="KAG8230737.1"/>
    <property type="molecule type" value="Genomic_DNA"/>
</dbReference>
<sequence length="241" mass="27395">MTRCDEYVEDAVVDGMKAYHFRFKEGALNYSREENQCYCKERCLPSGLIDAESCYYGFPIALSYPHFYEGDPKLTEAVDGIKAIPEEHSSYFYMQVDVGLPLRMAARSQINMALRGMPGISRVEKFRNMVIPLLWTELSMEGLPPSLLMHFHILLNILPVVQTVGIIVLFISGVITIGSALFRRRPVSVISVEDEKDDQEEEVVKKTVEEEEEEKYHSLLMGDAKKGSIHWPRRISIGPSA</sequence>
<keyword evidence="3" id="KW-1003">Cell membrane</keyword>
<proteinExistence type="inferred from homology"/>
<reference evidence="9" key="1">
    <citation type="submission" date="2013-04" db="EMBL/GenBank/DDBJ databases">
        <authorList>
            <person name="Qu J."/>
            <person name="Murali S.C."/>
            <person name="Bandaranaike D."/>
            <person name="Bellair M."/>
            <person name="Blankenburg K."/>
            <person name="Chao H."/>
            <person name="Dinh H."/>
            <person name="Doddapaneni H."/>
            <person name="Downs B."/>
            <person name="Dugan-Rocha S."/>
            <person name="Elkadiri S."/>
            <person name="Gnanaolivu R.D."/>
            <person name="Hernandez B."/>
            <person name="Javaid M."/>
            <person name="Jayaseelan J.C."/>
            <person name="Lee S."/>
            <person name="Li M."/>
            <person name="Ming W."/>
            <person name="Munidasa M."/>
            <person name="Muniz J."/>
            <person name="Nguyen L."/>
            <person name="Ongeri F."/>
            <person name="Osuji N."/>
            <person name="Pu L.-L."/>
            <person name="Puazo M."/>
            <person name="Qu C."/>
            <person name="Quiroz J."/>
            <person name="Raj R."/>
            <person name="Weissenberger G."/>
            <person name="Xin Y."/>
            <person name="Zou X."/>
            <person name="Han Y."/>
            <person name="Richards S."/>
            <person name="Worley K."/>
            <person name="Muzny D."/>
            <person name="Gibbs R."/>
        </authorList>
    </citation>
    <scope>NUCLEOTIDE SEQUENCE</scope>
    <source>
        <strain evidence="9">Sampled in the wild</strain>
    </source>
</reference>
<keyword evidence="5 8" id="KW-1133">Transmembrane helix</keyword>
<reference evidence="9" key="2">
    <citation type="submission" date="2017-10" db="EMBL/GenBank/DDBJ databases">
        <title>Ladona fulva Genome sequencing and assembly.</title>
        <authorList>
            <person name="Murali S."/>
            <person name="Richards S."/>
            <person name="Bandaranaike D."/>
            <person name="Bellair M."/>
            <person name="Blankenburg K."/>
            <person name="Chao H."/>
            <person name="Dinh H."/>
            <person name="Doddapaneni H."/>
            <person name="Dugan-Rocha S."/>
            <person name="Elkadiri S."/>
            <person name="Gnanaolivu R."/>
            <person name="Hernandez B."/>
            <person name="Skinner E."/>
            <person name="Javaid M."/>
            <person name="Lee S."/>
            <person name="Li M."/>
            <person name="Ming W."/>
            <person name="Munidasa M."/>
            <person name="Muniz J."/>
            <person name="Nguyen L."/>
            <person name="Hughes D."/>
            <person name="Osuji N."/>
            <person name="Pu L.-L."/>
            <person name="Puazo M."/>
            <person name="Qu C."/>
            <person name="Quiroz J."/>
            <person name="Raj R."/>
            <person name="Weissenberger G."/>
            <person name="Xin Y."/>
            <person name="Zou X."/>
            <person name="Han Y."/>
            <person name="Worley K."/>
            <person name="Muzny D."/>
            <person name="Gibbs R."/>
        </authorList>
    </citation>
    <scope>NUCLEOTIDE SEQUENCE</scope>
    <source>
        <strain evidence="9">Sampled in the wild</strain>
    </source>
</reference>
<evidence type="ECO:0000256" key="3">
    <source>
        <dbReference type="ARBA" id="ARBA00022475"/>
    </source>
</evidence>
<dbReference type="GO" id="GO:0005737">
    <property type="term" value="C:cytoplasm"/>
    <property type="evidence" value="ECO:0007669"/>
    <property type="project" value="TreeGrafter"/>
</dbReference>
<dbReference type="GO" id="GO:0005044">
    <property type="term" value="F:scavenger receptor activity"/>
    <property type="evidence" value="ECO:0007669"/>
    <property type="project" value="TreeGrafter"/>
</dbReference>
<evidence type="ECO:0000256" key="8">
    <source>
        <dbReference type="SAM" id="Phobius"/>
    </source>
</evidence>
<keyword evidence="6 8" id="KW-0472">Membrane</keyword>
<dbReference type="AlphaFoldDB" id="A0A8K0P2L1"/>
<keyword evidence="10" id="KW-1185">Reference proteome</keyword>
<keyword evidence="7" id="KW-0325">Glycoprotein</keyword>
<evidence type="ECO:0000256" key="5">
    <source>
        <dbReference type="ARBA" id="ARBA00022989"/>
    </source>
</evidence>
<dbReference type="Pfam" id="PF01130">
    <property type="entry name" value="CD36"/>
    <property type="match status" value="1"/>
</dbReference>
<evidence type="ECO:0000313" key="10">
    <source>
        <dbReference type="Proteomes" id="UP000792457"/>
    </source>
</evidence>
<comment type="subcellular location">
    <subcellularLocation>
        <location evidence="1">Cell membrane</location>
    </subcellularLocation>
</comment>
<comment type="similarity">
    <text evidence="2">Belongs to the CD36 family.</text>
</comment>
<evidence type="ECO:0000256" key="2">
    <source>
        <dbReference type="ARBA" id="ARBA00010532"/>
    </source>
</evidence>
<evidence type="ECO:0000313" key="9">
    <source>
        <dbReference type="EMBL" id="KAG8230737.1"/>
    </source>
</evidence>
<evidence type="ECO:0000256" key="6">
    <source>
        <dbReference type="ARBA" id="ARBA00023136"/>
    </source>
</evidence>
<dbReference type="OrthoDB" id="18585at2759"/>
<accession>A0A8K0P2L1</accession>
<evidence type="ECO:0000256" key="7">
    <source>
        <dbReference type="ARBA" id="ARBA00023180"/>
    </source>
</evidence>
<name>A0A8K0P2L1_LADFU</name>
<gene>
    <name evidence="9" type="ORF">J437_LFUL011072</name>
</gene>
<dbReference type="GO" id="GO:0005886">
    <property type="term" value="C:plasma membrane"/>
    <property type="evidence" value="ECO:0007669"/>
    <property type="project" value="UniProtKB-SubCell"/>
</dbReference>
<evidence type="ECO:0000256" key="1">
    <source>
        <dbReference type="ARBA" id="ARBA00004236"/>
    </source>
</evidence>
<protein>
    <submittedName>
        <fullName evidence="9">Uncharacterized protein</fullName>
    </submittedName>
</protein>
<dbReference type="PANTHER" id="PTHR11923">
    <property type="entry name" value="SCAVENGER RECEPTOR CLASS B TYPE-1 SR-B1"/>
    <property type="match status" value="1"/>
</dbReference>
<dbReference type="PRINTS" id="PR01609">
    <property type="entry name" value="CD36FAMILY"/>
</dbReference>
<evidence type="ECO:0000256" key="4">
    <source>
        <dbReference type="ARBA" id="ARBA00022692"/>
    </source>
</evidence>
<organism evidence="9 10">
    <name type="scientific">Ladona fulva</name>
    <name type="common">Scarce chaser dragonfly</name>
    <name type="synonym">Libellula fulva</name>
    <dbReference type="NCBI Taxonomy" id="123851"/>
    <lineage>
        <taxon>Eukaryota</taxon>
        <taxon>Metazoa</taxon>
        <taxon>Ecdysozoa</taxon>
        <taxon>Arthropoda</taxon>
        <taxon>Hexapoda</taxon>
        <taxon>Insecta</taxon>
        <taxon>Pterygota</taxon>
        <taxon>Palaeoptera</taxon>
        <taxon>Odonata</taxon>
        <taxon>Epiprocta</taxon>
        <taxon>Anisoptera</taxon>
        <taxon>Libelluloidea</taxon>
        <taxon>Libellulidae</taxon>
        <taxon>Ladona</taxon>
    </lineage>
</organism>
<comment type="caution">
    <text evidence="9">The sequence shown here is derived from an EMBL/GenBank/DDBJ whole genome shotgun (WGS) entry which is preliminary data.</text>
</comment>
<keyword evidence="4 8" id="KW-0812">Transmembrane</keyword>
<dbReference type="PANTHER" id="PTHR11923:SF67">
    <property type="entry name" value="RE68569P"/>
    <property type="match status" value="1"/>
</dbReference>
<dbReference type="Proteomes" id="UP000792457">
    <property type="component" value="Unassembled WGS sequence"/>
</dbReference>
<dbReference type="InterPro" id="IPR002159">
    <property type="entry name" value="CD36_fam"/>
</dbReference>
<feature type="transmembrane region" description="Helical" evidence="8">
    <location>
        <begin position="153"/>
        <end position="182"/>
    </location>
</feature>